<sequence>MIPGRENCYQGWKKEYNGLLASDHYASRASSFICVDKQPDYVPGGQENKDGRRLYFTSTKCGSLSCPPYKDNQAVNCVVCSHNSSLGYFIVLQYVLAAVLGHADQKRLLLNDPDIVGQIHQMAKNVQSLTQQVSQLTTSLNNAKSDLETQKQKSADSTHQVAQLTNSLNDVKSELAVQKQKSAGI</sequence>
<comment type="caution">
    <text evidence="2">The sequence shown here is derived from an EMBL/GenBank/DDBJ whole genome shotgun (WGS) entry which is preliminary data.</text>
</comment>
<evidence type="ECO:0000313" key="2">
    <source>
        <dbReference type="EMBL" id="VDI20211.1"/>
    </source>
</evidence>
<dbReference type="OrthoDB" id="6127486at2759"/>
<dbReference type="EMBL" id="UYJE01003547">
    <property type="protein sequence ID" value="VDI20211.1"/>
    <property type="molecule type" value="Genomic_DNA"/>
</dbReference>
<organism evidence="2 3">
    <name type="scientific">Mytilus galloprovincialis</name>
    <name type="common">Mediterranean mussel</name>
    <dbReference type="NCBI Taxonomy" id="29158"/>
    <lineage>
        <taxon>Eukaryota</taxon>
        <taxon>Metazoa</taxon>
        <taxon>Spiralia</taxon>
        <taxon>Lophotrochozoa</taxon>
        <taxon>Mollusca</taxon>
        <taxon>Bivalvia</taxon>
        <taxon>Autobranchia</taxon>
        <taxon>Pteriomorphia</taxon>
        <taxon>Mytilida</taxon>
        <taxon>Mytiloidea</taxon>
        <taxon>Mytilidae</taxon>
        <taxon>Mytilinae</taxon>
        <taxon>Mytilus</taxon>
    </lineage>
</organism>
<protein>
    <submittedName>
        <fullName evidence="2">Uncharacterized protein</fullName>
    </submittedName>
</protein>
<dbReference type="InterPro" id="IPR051077">
    <property type="entry name" value="Ca-dependent_lectin"/>
</dbReference>
<evidence type="ECO:0000256" key="1">
    <source>
        <dbReference type="SAM" id="Coils"/>
    </source>
</evidence>
<dbReference type="Proteomes" id="UP000596742">
    <property type="component" value="Unassembled WGS sequence"/>
</dbReference>
<feature type="coiled-coil region" evidence="1">
    <location>
        <begin position="126"/>
        <end position="181"/>
    </location>
</feature>
<name>A0A8B6DIQ9_MYTGA</name>
<dbReference type="GO" id="GO:0005615">
    <property type="term" value="C:extracellular space"/>
    <property type="evidence" value="ECO:0007669"/>
    <property type="project" value="TreeGrafter"/>
</dbReference>
<dbReference type="AlphaFoldDB" id="A0A8B6DIQ9"/>
<keyword evidence="3" id="KW-1185">Reference proteome</keyword>
<evidence type="ECO:0000313" key="3">
    <source>
        <dbReference type="Proteomes" id="UP000596742"/>
    </source>
</evidence>
<accession>A0A8B6DIQ9</accession>
<gene>
    <name evidence="2" type="ORF">MGAL_10B070602</name>
</gene>
<proteinExistence type="predicted"/>
<keyword evidence="1" id="KW-0175">Coiled coil</keyword>
<reference evidence="2" key="1">
    <citation type="submission" date="2018-11" db="EMBL/GenBank/DDBJ databases">
        <authorList>
            <person name="Alioto T."/>
            <person name="Alioto T."/>
        </authorList>
    </citation>
    <scope>NUCLEOTIDE SEQUENCE</scope>
</reference>
<dbReference type="PANTHER" id="PTHR24024">
    <property type="entry name" value="PULMONARY SURFACTANT-ASSOCIATED PROTEIN A"/>
    <property type="match status" value="1"/>
</dbReference>
<dbReference type="PANTHER" id="PTHR24024:SF18">
    <property type="entry name" value="SHORT-CHAIN COLLAGEN C4-LIKE"/>
    <property type="match status" value="1"/>
</dbReference>